<sequence>MAKLSLFTRDQSAMDNGIRVEVGPAGQEFGITTRGLTDSYYDRMFALKRQAATEINAALKPGDLPVSPDNLPPSYEDKNMATALVECCLISVDTLEDDDGNAVTFDAFCAMLPQRANQGLLSLAYSAARSVGLVQQAQKDDAVKN</sequence>
<dbReference type="AlphaFoldDB" id="A0A087PXE9"/>
<dbReference type="EMBL" id="LVHD01000003">
    <property type="protein sequence ID" value="OAG78488.1"/>
    <property type="molecule type" value="Genomic_DNA"/>
</dbReference>
<gene>
    <name evidence="1" type="ORF">Amal_00501</name>
</gene>
<dbReference type="Proteomes" id="UP000077349">
    <property type="component" value="Unassembled WGS sequence"/>
</dbReference>
<accession>A0A087PXE9</accession>
<proteinExistence type="predicted"/>
<reference evidence="1 2" key="1">
    <citation type="submission" date="2016-03" db="EMBL/GenBank/DDBJ databases">
        <title>Draft genome sequence of Acetobacter malorum CECT 7742, a strain isolated from strawberry vinegar.</title>
        <authorList>
            <person name="Sainz F."/>
            <person name="Mas A."/>
            <person name="Torija M.J."/>
        </authorList>
    </citation>
    <scope>NUCLEOTIDE SEQUENCE [LARGE SCALE GENOMIC DNA]</scope>
    <source>
        <strain evidence="1 2">CECT 7742</strain>
    </source>
</reference>
<name>A0A087PXE9_9PROT</name>
<organism evidence="1 2">
    <name type="scientific">Acetobacter malorum</name>
    <dbReference type="NCBI Taxonomy" id="178901"/>
    <lineage>
        <taxon>Bacteria</taxon>
        <taxon>Pseudomonadati</taxon>
        <taxon>Pseudomonadota</taxon>
        <taxon>Alphaproteobacteria</taxon>
        <taxon>Acetobacterales</taxon>
        <taxon>Acetobacteraceae</taxon>
        <taxon>Acetobacter</taxon>
    </lineage>
</organism>
<comment type="caution">
    <text evidence="1">The sequence shown here is derived from an EMBL/GenBank/DDBJ whole genome shotgun (WGS) entry which is preliminary data.</text>
</comment>
<evidence type="ECO:0000313" key="1">
    <source>
        <dbReference type="EMBL" id="OAG78488.1"/>
    </source>
</evidence>
<protein>
    <submittedName>
        <fullName evidence="1">Uncharacterized protein</fullName>
    </submittedName>
</protein>
<evidence type="ECO:0000313" key="2">
    <source>
        <dbReference type="Proteomes" id="UP000077349"/>
    </source>
</evidence>
<dbReference type="PATRIC" id="fig|178901.10.peg.483"/>
<dbReference type="STRING" id="178901.AmDm5_0493"/>